<reference evidence="1" key="1">
    <citation type="journal article" date="2022" name="bioRxiv">
        <title>Sequencing and chromosome-scale assembly of the giantPleurodeles waltlgenome.</title>
        <authorList>
            <person name="Brown T."/>
            <person name="Elewa A."/>
            <person name="Iarovenko S."/>
            <person name="Subramanian E."/>
            <person name="Araus A.J."/>
            <person name="Petzold A."/>
            <person name="Susuki M."/>
            <person name="Suzuki K.-i.T."/>
            <person name="Hayashi T."/>
            <person name="Toyoda A."/>
            <person name="Oliveira C."/>
            <person name="Osipova E."/>
            <person name="Leigh N.D."/>
            <person name="Simon A."/>
            <person name="Yun M.H."/>
        </authorList>
    </citation>
    <scope>NUCLEOTIDE SEQUENCE</scope>
    <source>
        <strain evidence="1">20211129_DDA</strain>
        <tissue evidence="1">Liver</tissue>
    </source>
</reference>
<name>A0AAV7R7I4_PLEWA</name>
<dbReference type="EMBL" id="JANPWB010000010">
    <property type="protein sequence ID" value="KAJ1146675.1"/>
    <property type="molecule type" value="Genomic_DNA"/>
</dbReference>
<organism evidence="1 2">
    <name type="scientific">Pleurodeles waltl</name>
    <name type="common">Iberian ribbed newt</name>
    <dbReference type="NCBI Taxonomy" id="8319"/>
    <lineage>
        <taxon>Eukaryota</taxon>
        <taxon>Metazoa</taxon>
        <taxon>Chordata</taxon>
        <taxon>Craniata</taxon>
        <taxon>Vertebrata</taxon>
        <taxon>Euteleostomi</taxon>
        <taxon>Amphibia</taxon>
        <taxon>Batrachia</taxon>
        <taxon>Caudata</taxon>
        <taxon>Salamandroidea</taxon>
        <taxon>Salamandridae</taxon>
        <taxon>Pleurodelinae</taxon>
        <taxon>Pleurodeles</taxon>
    </lineage>
</organism>
<comment type="caution">
    <text evidence="1">The sequence shown here is derived from an EMBL/GenBank/DDBJ whole genome shotgun (WGS) entry which is preliminary data.</text>
</comment>
<sequence length="91" mass="10174">MPNEIGKRIIRSLVGAVLVTWLEKDIPAVHWLLGISHCTEACNWLAELMKVGHWVRCLLTARVAAQNLPVEAARLSLDTFRKGRDFLGLAL</sequence>
<gene>
    <name evidence="1" type="ORF">NDU88_012938</name>
</gene>
<dbReference type="Proteomes" id="UP001066276">
    <property type="component" value="Chromosome 6"/>
</dbReference>
<proteinExistence type="predicted"/>
<protein>
    <submittedName>
        <fullName evidence="1">Uncharacterized protein</fullName>
    </submittedName>
</protein>
<evidence type="ECO:0000313" key="2">
    <source>
        <dbReference type="Proteomes" id="UP001066276"/>
    </source>
</evidence>
<evidence type="ECO:0000313" key="1">
    <source>
        <dbReference type="EMBL" id="KAJ1146675.1"/>
    </source>
</evidence>
<accession>A0AAV7R7I4</accession>
<dbReference type="AlphaFoldDB" id="A0AAV7R7I4"/>
<keyword evidence="2" id="KW-1185">Reference proteome</keyword>